<feature type="region of interest" description="Disordered" evidence="1">
    <location>
        <begin position="1"/>
        <end position="30"/>
    </location>
</feature>
<reference evidence="2 3" key="1">
    <citation type="submission" date="2019-11" db="EMBL/GenBank/DDBJ databases">
        <title>Whole genome sequence of Oryza granulata.</title>
        <authorList>
            <person name="Li W."/>
        </authorList>
    </citation>
    <scope>NUCLEOTIDE SEQUENCE [LARGE SCALE GENOMIC DNA]</scope>
    <source>
        <strain evidence="3">cv. Menghai</strain>
        <tissue evidence="2">Leaf</tissue>
    </source>
</reference>
<organism evidence="2 3">
    <name type="scientific">Oryza meyeriana var. granulata</name>
    <dbReference type="NCBI Taxonomy" id="110450"/>
    <lineage>
        <taxon>Eukaryota</taxon>
        <taxon>Viridiplantae</taxon>
        <taxon>Streptophyta</taxon>
        <taxon>Embryophyta</taxon>
        <taxon>Tracheophyta</taxon>
        <taxon>Spermatophyta</taxon>
        <taxon>Magnoliopsida</taxon>
        <taxon>Liliopsida</taxon>
        <taxon>Poales</taxon>
        <taxon>Poaceae</taxon>
        <taxon>BOP clade</taxon>
        <taxon>Oryzoideae</taxon>
        <taxon>Oryzeae</taxon>
        <taxon>Oryzinae</taxon>
        <taxon>Oryza</taxon>
        <taxon>Oryza meyeriana</taxon>
    </lineage>
</organism>
<sequence>MCGNQATRPAARCTRQAPPPDVCSNQETRPAARSTRQGLLQAWRNRRLLACACLVNNGAFVLKILHSN</sequence>
<dbReference type="AlphaFoldDB" id="A0A6G1CPM9"/>
<proteinExistence type="predicted"/>
<keyword evidence="3" id="KW-1185">Reference proteome</keyword>
<protein>
    <submittedName>
        <fullName evidence="2">Uncharacterized protein</fullName>
    </submittedName>
</protein>
<dbReference type="Proteomes" id="UP000479710">
    <property type="component" value="Unassembled WGS sequence"/>
</dbReference>
<evidence type="ECO:0000256" key="1">
    <source>
        <dbReference type="SAM" id="MobiDB-lite"/>
    </source>
</evidence>
<dbReference type="EMBL" id="SPHZ02000008">
    <property type="protein sequence ID" value="KAF0902428.1"/>
    <property type="molecule type" value="Genomic_DNA"/>
</dbReference>
<comment type="caution">
    <text evidence="2">The sequence shown here is derived from an EMBL/GenBank/DDBJ whole genome shotgun (WGS) entry which is preliminary data.</text>
</comment>
<name>A0A6G1CPM9_9ORYZ</name>
<evidence type="ECO:0000313" key="2">
    <source>
        <dbReference type="EMBL" id="KAF0902428.1"/>
    </source>
</evidence>
<gene>
    <name evidence="2" type="ORF">E2562_016263</name>
</gene>
<accession>A0A6G1CPM9</accession>
<evidence type="ECO:0000313" key="3">
    <source>
        <dbReference type="Proteomes" id="UP000479710"/>
    </source>
</evidence>